<accession>W4LUX1</accession>
<dbReference type="Proteomes" id="UP000019141">
    <property type="component" value="Unassembled WGS sequence"/>
</dbReference>
<dbReference type="CDD" id="cd16282">
    <property type="entry name" value="metallo-hydrolase-like_MBL-fold"/>
    <property type="match status" value="1"/>
</dbReference>
<evidence type="ECO:0000313" key="3">
    <source>
        <dbReference type="EMBL" id="ETX01814.1"/>
    </source>
</evidence>
<dbReference type="SMART" id="SM00849">
    <property type="entry name" value="Lactamase_B"/>
    <property type="match status" value="1"/>
</dbReference>
<dbReference type="PANTHER" id="PTHR42951:SF4">
    <property type="entry name" value="ACYL-COENZYME A THIOESTERASE MBLAC2"/>
    <property type="match status" value="1"/>
</dbReference>
<dbReference type="EMBL" id="AZHW01000197">
    <property type="protein sequence ID" value="ETX01814.1"/>
    <property type="molecule type" value="Genomic_DNA"/>
</dbReference>
<dbReference type="HOGENOM" id="CLU_056342_1_1_7"/>
<dbReference type="InterPro" id="IPR036866">
    <property type="entry name" value="RibonucZ/Hydroxyglut_hydro"/>
</dbReference>
<protein>
    <submittedName>
        <fullName evidence="3">Beta-lactamase</fullName>
    </submittedName>
</protein>
<proteinExistence type="inferred from homology"/>
<dbReference type="InterPro" id="IPR050855">
    <property type="entry name" value="NDM-1-like"/>
</dbReference>
<dbReference type="SUPFAM" id="SSF56281">
    <property type="entry name" value="Metallo-hydrolase/oxidoreductase"/>
    <property type="match status" value="1"/>
</dbReference>
<name>W4LUX1_ENTF1</name>
<sequence length="315" mass="34119">MASWQYTKGLHDIGNGIYAYLQPDGSWGWSNAGLIVDGNQSMLVDTLFDLKLTEVMLSEMRRATAAAERPNTLVNTHANGDHCWGNQLVEGAEVVASRSSAEEMAEVPAAMLAQAMQMAPNMGPAGEYLLRIFGDFDFNGIGPVAPTRTFDGELTLHVGGKTVRLIEVGPAHTRGDILVHVPEDRVVFTGDILFINGHPIVWAGPVSNWINACDRIIAMDVDVIVPGHGPITDKQGVAQVKGYLAYISTEARQHFDAGLSAMEAARAISLDAYASWTDAERIVVNVNTLYREWSNDSSPVDFMGLFGQMAQLASV</sequence>
<feature type="domain" description="Metallo-beta-lactamase" evidence="2">
    <location>
        <begin position="29"/>
        <end position="228"/>
    </location>
</feature>
<evidence type="ECO:0000256" key="1">
    <source>
        <dbReference type="ARBA" id="ARBA00005250"/>
    </source>
</evidence>
<comment type="similarity">
    <text evidence="1">Belongs to the metallo-beta-lactamase superfamily. Class-B beta-lactamase family.</text>
</comment>
<organism evidence="3 4">
    <name type="scientific">Entotheonella factor</name>
    <dbReference type="NCBI Taxonomy" id="1429438"/>
    <lineage>
        <taxon>Bacteria</taxon>
        <taxon>Pseudomonadati</taxon>
        <taxon>Nitrospinota/Tectimicrobiota group</taxon>
        <taxon>Candidatus Tectimicrobiota</taxon>
        <taxon>Candidatus Entotheonellia</taxon>
        <taxon>Candidatus Entotheonellales</taxon>
        <taxon>Candidatus Entotheonellaceae</taxon>
        <taxon>Candidatus Entotheonella</taxon>
    </lineage>
</organism>
<evidence type="ECO:0000313" key="4">
    <source>
        <dbReference type="Proteomes" id="UP000019141"/>
    </source>
</evidence>
<reference evidence="3 4" key="1">
    <citation type="journal article" date="2014" name="Nature">
        <title>An environmental bacterial taxon with a large and distinct metabolic repertoire.</title>
        <authorList>
            <person name="Wilson M.C."/>
            <person name="Mori T."/>
            <person name="Ruckert C."/>
            <person name="Uria A.R."/>
            <person name="Helf M.J."/>
            <person name="Takada K."/>
            <person name="Gernert C."/>
            <person name="Steffens U.A."/>
            <person name="Heycke N."/>
            <person name="Schmitt S."/>
            <person name="Rinke C."/>
            <person name="Helfrich E.J."/>
            <person name="Brachmann A.O."/>
            <person name="Gurgui C."/>
            <person name="Wakimoto T."/>
            <person name="Kracht M."/>
            <person name="Crusemann M."/>
            <person name="Hentschel U."/>
            <person name="Abe I."/>
            <person name="Matsunaga S."/>
            <person name="Kalinowski J."/>
            <person name="Takeyama H."/>
            <person name="Piel J."/>
        </authorList>
    </citation>
    <scope>NUCLEOTIDE SEQUENCE [LARGE SCALE GENOMIC DNA]</scope>
    <source>
        <strain evidence="4">TSY1</strain>
    </source>
</reference>
<gene>
    <name evidence="3" type="ORF">ETSY1_05900</name>
</gene>
<dbReference type="Pfam" id="PF00753">
    <property type="entry name" value="Lactamase_B"/>
    <property type="match status" value="1"/>
</dbReference>
<keyword evidence="4" id="KW-1185">Reference proteome</keyword>
<dbReference type="Gene3D" id="3.60.15.10">
    <property type="entry name" value="Ribonuclease Z/Hydroxyacylglutathione hydrolase-like"/>
    <property type="match status" value="1"/>
</dbReference>
<dbReference type="PANTHER" id="PTHR42951">
    <property type="entry name" value="METALLO-BETA-LACTAMASE DOMAIN-CONTAINING"/>
    <property type="match status" value="1"/>
</dbReference>
<dbReference type="PATRIC" id="fig|1429438.4.peg.1317"/>
<dbReference type="InterPro" id="IPR001279">
    <property type="entry name" value="Metallo-B-lactamas"/>
</dbReference>
<comment type="caution">
    <text evidence="3">The sequence shown here is derived from an EMBL/GenBank/DDBJ whole genome shotgun (WGS) entry which is preliminary data.</text>
</comment>
<dbReference type="AlphaFoldDB" id="W4LUX1"/>
<evidence type="ECO:0000259" key="2">
    <source>
        <dbReference type="SMART" id="SM00849"/>
    </source>
</evidence>
<dbReference type="GO" id="GO:0017001">
    <property type="term" value="P:antibiotic catabolic process"/>
    <property type="evidence" value="ECO:0007669"/>
    <property type="project" value="UniProtKB-ARBA"/>
</dbReference>